<keyword evidence="1" id="KW-0285">Flavoprotein</keyword>
<keyword evidence="2" id="KW-0288">FMN</keyword>
<dbReference type="RefSeq" id="WP_091217453.1">
    <property type="nucleotide sequence ID" value="NZ_FNHE01000004.1"/>
</dbReference>
<dbReference type="STRING" id="1137991.SAMN05660642_02139"/>
<dbReference type="CDD" id="cd04730">
    <property type="entry name" value="NPD_like"/>
    <property type="match status" value="1"/>
</dbReference>
<keyword evidence="5" id="KW-1185">Reference proteome</keyword>
<dbReference type="Pfam" id="PF03060">
    <property type="entry name" value="NMO"/>
    <property type="match status" value="2"/>
</dbReference>
<keyword evidence="4" id="KW-0503">Monooxygenase</keyword>
<dbReference type="PANTHER" id="PTHR32332">
    <property type="entry name" value="2-NITROPROPANE DIOXYGENASE"/>
    <property type="match status" value="1"/>
</dbReference>
<dbReference type="AlphaFoldDB" id="A0A1G9RZ05"/>
<gene>
    <name evidence="4" type="ORF">SAMN05660642_02139</name>
</gene>
<dbReference type="PANTHER" id="PTHR32332:SF31">
    <property type="entry name" value="2-NITROPROPANE DIOXYGENASE FAMILY, PUTATIVE (AFU_ORTHOLOGUE AFUA_2G09850)-RELATED"/>
    <property type="match status" value="1"/>
</dbReference>
<reference evidence="5" key="1">
    <citation type="submission" date="2016-10" db="EMBL/GenBank/DDBJ databases">
        <authorList>
            <person name="Varghese N."/>
            <person name="Submissions S."/>
        </authorList>
    </citation>
    <scope>NUCLEOTIDE SEQUENCE [LARGE SCALE GENOMIC DNA]</scope>
    <source>
        <strain evidence="5">DSM 45419</strain>
    </source>
</reference>
<evidence type="ECO:0000256" key="1">
    <source>
        <dbReference type="ARBA" id="ARBA00022630"/>
    </source>
</evidence>
<evidence type="ECO:0000256" key="3">
    <source>
        <dbReference type="ARBA" id="ARBA00023002"/>
    </source>
</evidence>
<dbReference type="Gene3D" id="3.20.20.70">
    <property type="entry name" value="Aldolase class I"/>
    <property type="match status" value="1"/>
</dbReference>
<accession>A0A1G9RZ05</accession>
<organism evidence="4 5">
    <name type="scientific">Geodermatophilus siccatus</name>
    <dbReference type="NCBI Taxonomy" id="1137991"/>
    <lineage>
        <taxon>Bacteria</taxon>
        <taxon>Bacillati</taxon>
        <taxon>Actinomycetota</taxon>
        <taxon>Actinomycetes</taxon>
        <taxon>Geodermatophilales</taxon>
        <taxon>Geodermatophilaceae</taxon>
        <taxon>Geodermatophilus</taxon>
    </lineage>
</organism>
<evidence type="ECO:0000313" key="4">
    <source>
        <dbReference type="EMBL" id="SDM28489.1"/>
    </source>
</evidence>
<name>A0A1G9RZ05_9ACTN</name>
<evidence type="ECO:0000256" key="2">
    <source>
        <dbReference type="ARBA" id="ARBA00022643"/>
    </source>
</evidence>
<dbReference type="SMART" id="SM01240">
    <property type="entry name" value="IMPDH"/>
    <property type="match status" value="1"/>
</dbReference>
<dbReference type="InterPro" id="IPR013785">
    <property type="entry name" value="Aldolase_TIM"/>
</dbReference>
<protein>
    <submittedName>
        <fullName evidence="4">Nitronate monooxygenase</fullName>
    </submittedName>
</protein>
<keyword evidence="3" id="KW-0560">Oxidoreductase</keyword>
<dbReference type="OrthoDB" id="9778912at2"/>
<evidence type="ECO:0000313" key="5">
    <source>
        <dbReference type="Proteomes" id="UP000198680"/>
    </source>
</evidence>
<dbReference type="EMBL" id="FNHE01000004">
    <property type="protein sequence ID" value="SDM28489.1"/>
    <property type="molecule type" value="Genomic_DNA"/>
</dbReference>
<dbReference type="GO" id="GO:0018580">
    <property type="term" value="F:nitronate monooxygenase activity"/>
    <property type="evidence" value="ECO:0007669"/>
    <property type="project" value="InterPro"/>
</dbReference>
<dbReference type="SUPFAM" id="SSF51412">
    <property type="entry name" value="Inosine monophosphate dehydrogenase (IMPDH)"/>
    <property type="match status" value="1"/>
</dbReference>
<dbReference type="Proteomes" id="UP000198680">
    <property type="component" value="Unassembled WGS sequence"/>
</dbReference>
<proteinExistence type="predicted"/>
<dbReference type="InterPro" id="IPR004136">
    <property type="entry name" value="NMO"/>
</dbReference>
<sequence length="321" mass="33693">MTLHTRFTERFGIEHPIVSAPMDVVSTAQLATAVSRAGGLGLIGGGYGDPDWLRREVSAAAGTRVGCGFITWSIDAGLVDIALSHEPAAVFLSFGDAGPYVERIHRAGVPLICQVHDRAGVEEALQVGADVVCVQGGEAGGHGTGTRSTFTLVPEAADLIAEQRPEVLLLAAGGIADGRSVAAALALGADGVVAGTRFWATRQAAVSRAAHARALATTGDATRRTSVYDIVRGKDWPPVYTGRVLANDFVVRWHGSETELVEHLDDARAEFRHAVEADDLDHANMIVGEAVGQVHAIEDAGDVVRDMAAQAERILTGRQKG</sequence>